<dbReference type="AlphaFoldDB" id="A0AAV1DMW2"/>
<dbReference type="FunFam" id="1.10.10.10:FF:000686">
    <property type="entry name" value="Cell division control protein"/>
    <property type="match status" value="1"/>
</dbReference>
<evidence type="ECO:0000256" key="4">
    <source>
        <dbReference type="ARBA" id="ARBA00022618"/>
    </source>
</evidence>
<dbReference type="PANTHER" id="PTHR10763:SF26">
    <property type="entry name" value="CELL DIVISION CONTROL PROTEIN 6 HOMOLOG"/>
    <property type="match status" value="1"/>
</dbReference>
<evidence type="ECO:0000256" key="8">
    <source>
        <dbReference type="PIRNR" id="PIRNR001767"/>
    </source>
</evidence>
<evidence type="ECO:0000313" key="12">
    <source>
        <dbReference type="EMBL" id="CAI9109182.1"/>
    </source>
</evidence>
<keyword evidence="13" id="KW-1185">Reference proteome</keyword>
<dbReference type="InterPro" id="IPR016314">
    <property type="entry name" value="Cdc6/18"/>
</dbReference>
<dbReference type="GO" id="GO:0005634">
    <property type="term" value="C:nucleus"/>
    <property type="evidence" value="ECO:0007669"/>
    <property type="project" value="UniProtKB-SubCell"/>
</dbReference>
<dbReference type="GO" id="GO:0006270">
    <property type="term" value="P:DNA replication initiation"/>
    <property type="evidence" value="ECO:0007669"/>
    <property type="project" value="UniProtKB-UniRule"/>
</dbReference>
<dbReference type="InterPro" id="IPR054425">
    <property type="entry name" value="Cdc6_ORC1-like_ATPase_lid"/>
</dbReference>
<comment type="similarity">
    <text evidence="2 8">Belongs to the CDC6/cdc18 family.</text>
</comment>
<evidence type="ECO:0000256" key="9">
    <source>
        <dbReference type="SAM" id="MobiDB-lite"/>
    </source>
</evidence>
<keyword evidence="10" id="KW-1133">Transmembrane helix</keyword>
<dbReference type="Pfam" id="PF09079">
    <property type="entry name" value="WHD_Cdc6"/>
    <property type="match status" value="1"/>
</dbReference>
<dbReference type="InterPro" id="IPR027417">
    <property type="entry name" value="P-loop_NTPase"/>
</dbReference>
<evidence type="ECO:0000256" key="7">
    <source>
        <dbReference type="ARBA" id="ARBA00023306"/>
    </source>
</evidence>
<reference evidence="12" key="1">
    <citation type="submission" date="2023-03" db="EMBL/GenBank/DDBJ databases">
        <authorList>
            <person name="Julca I."/>
        </authorList>
    </citation>
    <scope>NUCLEOTIDE SEQUENCE</scope>
</reference>
<dbReference type="InterPro" id="IPR050311">
    <property type="entry name" value="ORC1/CDC6"/>
</dbReference>
<keyword evidence="4" id="KW-0132">Cell division</keyword>
<dbReference type="GO" id="GO:0051301">
    <property type="term" value="P:cell division"/>
    <property type="evidence" value="ECO:0007669"/>
    <property type="project" value="UniProtKB-UniRule"/>
</dbReference>
<keyword evidence="7" id="KW-0131">Cell cycle</keyword>
<protein>
    <recommendedName>
        <fullName evidence="8">Cell division control protein</fullName>
    </recommendedName>
</protein>
<feature type="region of interest" description="Disordered" evidence="9">
    <location>
        <begin position="66"/>
        <end position="109"/>
    </location>
</feature>
<dbReference type="PANTHER" id="PTHR10763">
    <property type="entry name" value="CELL DIVISION CONTROL PROTEIN 6-RELATED"/>
    <property type="match status" value="1"/>
</dbReference>
<evidence type="ECO:0000313" key="13">
    <source>
        <dbReference type="Proteomes" id="UP001161247"/>
    </source>
</evidence>
<name>A0AAV1DMW2_OLDCO</name>
<comment type="subcellular location">
    <subcellularLocation>
        <location evidence="1">Nucleus</location>
    </subcellularLocation>
</comment>
<dbReference type="GO" id="GO:0016887">
    <property type="term" value="F:ATP hydrolysis activity"/>
    <property type="evidence" value="ECO:0007669"/>
    <property type="project" value="InterPro"/>
</dbReference>
<dbReference type="GO" id="GO:0033314">
    <property type="term" value="P:mitotic DNA replication checkpoint signaling"/>
    <property type="evidence" value="ECO:0007669"/>
    <property type="project" value="TreeGrafter"/>
</dbReference>
<keyword evidence="5" id="KW-0235">DNA replication</keyword>
<evidence type="ECO:0000256" key="10">
    <source>
        <dbReference type="SAM" id="Phobius"/>
    </source>
</evidence>
<comment type="similarity">
    <text evidence="3">Belongs to the disease resistance NB-LRR family.</text>
</comment>
<dbReference type="InterPro" id="IPR036388">
    <property type="entry name" value="WH-like_DNA-bd_sf"/>
</dbReference>
<dbReference type="PIRSF" id="PIRSF001767">
    <property type="entry name" value="Cdc6"/>
    <property type="match status" value="1"/>
</dbReference>
<dbReference type="Gene3D" id="3.40.50.300">
    <property type="entry name" value="P-loop containing nucleotide triphosphate hydrolases"/>
    <property type="match status" value="1"/>
</dbReference>
<dbReference type="Gene3D" id="1.10.10.10">
    <property type="entry name" value="Winged helix-like DNA-binding domain superfamily/Winged helix DNA-binding domain"/>
    <property type="match status" value="1"/>
</dbReference>
<evidence type="ECO:0000256" key="6">
    <source>
        <dbReference type="ARBA" id="ARBA00023242"/>
    </source>
</evidence>
<keyword evidence="10" id="KW-0812">Transmembrane</keyword>
<dbReference type="GO" id="GO:0003688">
    <property type="term" value="F:DNA replication origin binding"/>
    <property type="evidence" value="ECO:0007669"/>
    <property type="project" value="TreeGrafter"/>
</dbReference>
<dbReference type="SMART" id="SM01074">
    <property type="entry name" value="Cdc6_C"/>
    <property type="match status" value="1"/>
</dbReference>
<accession>A0AAV1DMW2</accession>
<keyword evidence="10" id="KW-0472">Membrane</keyword>
<feature type="domain" description="Cdc6 C-terminal" evidence="11">
    <location>
        <begin position="482"/>
        <end position="562"/>
    </location>
</feature>
<dbReference type="Pfam" id="PF22606">
    <property type="entry name" value="Cdc6-ORC-like_ATPase_lid"/>
    <property type="match status" value="1"/>
</dbReference>
<dbReference type="InterPro" id="IPR036390">
    <property type="entry name" value="WH_DNA-bd_sf"/>
</dbReference>
<dbReference type="CDD" id="cd00009">
    <property type="entry name" value="AAA"/>
    <property type="match status" value="1"/>
</dbReference>
<keyword evidence="6" id="KW-0539">Nucleus</keyword>
<evidence type="ECO:0000256" key="2">
    <source>
        <dbReference type="ARBA" id="ARBA00006184"/>
    </source>
</evidence>
<evidence type="ECO:0000256" key="5">
    <source>
        <dbReference type="ARBA" id="ARBA00022705"/>
    </source>
</evidence>
<evidence type="ECO:0000259" key="11">
    <source>
        <dbReference type="SMART" id="SM01074"/>
    </source>
</evidence>
<feature type="compositionally biased region" description="Low complexity" evidence="9">
    <location>
        <begin position="89"/>
        <end position="101"/>
    </location>
</feature>
<dbReference type="FunFam" id="1.10.8.60:FF:000102">
    <property type="entry name" value="Cell division control protein"/>
    <property type="match status" value="1"/>
</dbReference>
<evidence type="ECO:0000256" key="3">
    <source>
        <dbReference type="ARBA" id="ARBA00008894"/>
    </source>
</evidence>
<dbReference type="InterPro" id="IPR015163">
    <property type="entry name" value="Cdc6_C"/>
</dbReference>
<dbReference type="SUPFAM" id="SSF46785">
    <property type="entry name" value="Winged helix' DNA-binding domain"/>
    <property type="match status" value="1"/>
</dbReference>
<dbReference type="EMBL" id="OX459123">
    <property type="protein sequence ID" value="CAI9109182.1"/>
    <property type="molecule type" value="Genomic_DNA"/>
</dbReference>
<dbReference type="Gene3D" id="1.10.8.60">
    <property type="match status" value="1"/>
</dbReference>
<dbReference type="SUPFAM" id="SSF52540">
    <property type="entry name" value="P-loop containing nucleoside triphosphate hydrolases"/>
    <property type="match status" value="1"/>
</dbReference>
<sequence length="574" mass="63723">MHTLNPFPRKFRFIVTSPQFICFTFIIILFQFTILDLISLRIFLKFLLKMPTIAAGRRSSPVAISEVGDTTPQKRKLRSNSAAKDGLDSSVSSSPMQTPSPLKRKSPRRCLNDSPKALGIINESTENGAGTNHKAVSLTKSPVKRSLSAGFFDKPIWNATDVKHLNAVKEALHVSTSPSAVVCRENEQNTILEFCKRCVEQESSGSMYICGCPGTGKSLIMEKVKDALVDWAKEGAFQPPDLVSINCTSLVNSTDVFSKILGKSPQRKKNSGSSSPLKILQNSYSLKPPASGLKMTLIIADEMDYLITKDRSVLHDLFMLTTLPFSRCILIGVANAIDLADRFLPKLQSLNCKPRVITFRAYSKDQIIAILQQRLAVLPYIVFQPQALELCARRVAAASGDLRKALCVCRSAIEMLEAEIRDSAENLDPAFVDGRICHGDTFGKQDNQFVRVDHMALALSKAYKSPVVDIIQSLPQHQQIILCSAVKLFRGSKKKDTTISELNKCYVEFCKSTLIPPLSIMELSNMCRVLADQGLIKLGQAREDKLRRVMLKVDEADINFALQGVRFFRNCLQT</sequence>
<proteinExistence type="inferred from homology"/>
<dbReference type="CDD" id="cd08768">
    <property type="entry name" value="Cdc6_C"/>
    <property type="match status" value="1"/>
</dbReference>
<gene>
    <name evidence="12" type="ORF">OLC1_LOCUS17127</name>
</gene>
<dbReference type="FunFam" id="3.40.50.300:FF:000547">
    <property type="entry name" value="Cell division control protein"/>
    <property type="match status" value="1"/>
</dbReference>
<dbReference type="Pfam" id="PF13401">
    <property type="entry name" value="AAA_22"/>
    <property type="match status" value="1"/>
</dbReference>
<feature type="transmembrane region" description="Helical" evidence="10">
    <location>
        <begin position="20"/>
        <end position="44"/>
    </location>
</feature>
<evidence type="ECO:0000256" key="1">
    <source>
        <dbReference type="ARBA" id="ARBA00004123"/>
    </source>
</evidence>
<organism evidence="12 13">
    <name type="scientific">Oldenlandia corymbosa var. corymbosa</name>
    <dbReference type="NCBI Taxonomy" id="529605"/>
    <lineage>
        <taxon>Eukaryota</taxon>
        <taxon>Viridiplantae</taxon>
        <taxon>Streptophyta</taxon>
        <taxon>Embryophyta</taxon>
        <taxon>Tracheophyta</taxon>
        <taxon>Spermatophyta</taxon>
        <taxon>Magnoliopsida</taxon>
        <taxon>eudicotyledons</taxon>
        <taxon>Gunneridae</taxon>
        <taxon>Pentapetalae</taxon>
        <taxon>asterids</taxon>
        <taxon>lamiids</taxon>
        <taxon>Gentianales</taxon>
        <taxon>Rubiaceae</taxon>
        <taxon>Rubioideae</taxon>
        <taxon>Spermacoceae</taxon>
        <taxon>Hedyotis-Oldenlandia complex</taxon>
        <taxon>Oldenlandia</taxon>
    </lineage>
</organism>
<dbReference type="InterPro" id="IPR049945">
    <property type="entry name" value="AAA_22"/>
</dbReference>
<dbReference type="Proteomes" id="UP001161247">
    <property type="component" value="Chromosome 6"/>
</dbReference>